<organism evidence="2 3">
    <name type="scientific">Methanobacterium phage psiM2</name>
    <name type="common">PsiM2</name>
    <dbReference type="NCBI Taxonomy" id="77048"/>
    <lineage>
        <taxon>Viruses</taxon>
        <taxon>Duplodnaviria</taxon>
        <taxon>Heunggongvirae</taxon>
        <taxon>Uroviricota</taxon>
        <taxon>Caudoviricetes</taxon>
        <taxon>Methanobavirales</taxon>
        <taxon>Leisingerviridae</taxon>
        <taxon>Psimunavirus</taxon>
        <taxon>Psimunavirus limi</taxon>
        <taxon>Psimunavirus psiM2</taxon>
    </lineage>
</organism>
<protein>
    <submittedName>
        <fullName evidence="2">Uncharacterized protein</fullName>
    </submittedName>
</protein>
<evidence type="ECO:0000256" key="1">
    <source>
        <dbReference type="SAM" id="MobiDB-lite"/>
    </source>
</evidence>
<evidence type="ECO:0000313" key="2">
    <source>
        <dbReference type="EMBL" id="AAC27058.1"/>
    </source>
</evidence>
<dbReference type="EMBL" id="AF065411">
    <property type="protein sequence ID" value="AAC27058.1"/>
    <property type="molecule type" value="Genomic_DNA"/>
</dbReference>
<keyword evidence="3" id="KW-1185">Reference proteome</keyword>
<dbReference type="KEGG" id="vg:1261718"/>
<sequence>MTTPKRFSFLRRKKVKLDGTEVELEGYRVVDSEYVIPLIEKRNEALEIATAYQEFIGRLESGEGVSEDDAKKIKELKDRIDKLTVEVSRISYPLAQRGLKRALYRDTKEYKEAEAQGTLTEYIDSLPDVELAPYMVTEIVNIMLELGNPDIIGVSTDELDPRGTENTEKKSGTRRRSGSPSKGGSTSSA</sequence>
<dbReference type="PIR" id="T12735">
    <property type="entry name" value="T12735"/>
</dbReference>
<accession>O80209</accession>
<dbReference type="Proteomes" id="UP000001155">
    <property type="component" value="Segment"/>
</dbReference>
<evidence type="ECO:0000313" key="3">
    <source>
        <dbReference type="Proteomes" id="UP000001155"/>
    </source>
</evidence>
<feature type="region of interest" description="Disordered" evidence="1">
    <location>
        <begin position="153"/>
        <end position="189"/>
    </location>
</feature>
<reference evidence="2 3" key="1">
    <citation type="journal article" date="1998" name="Mol. Microbiol.">
        <title>Molecular analysis of Methanobacterium phage psiM2.</title>
        <authorList>
            <person name="Pfister P."/>
            <person name="Wasserfallen A."/>
            <person name="Stettler R."/>
            <person name="Leisinger T."/>
        </authorList>
    </citation>
    <scope>NUCLEOTIDE SEQUENCE</scope>
</reference>
<feature type="compositionally biased region" description="Basic and acidic residues" evidence="1">
    <location>
        <begin position="159"/>
        <end position="171"/>
    </location>
</feature>
<dbReference type="GeneID" id="1261718"/>
<name>O80209_METM2</name>
<feature type="compositionally biased region" description="Low complexity" evidence="1">
    <location>
        <begin position="178"/>
        <end position="189"/>
    </location>
</feature>
<dbReference type="RefSeq" id="NP_046974.1">
    <property type="nucleotide sequence ID" value="NC_001902.1"/>
</dbReference>
<proteinExistence type="predicted"/>